<reference evidence="2 3" key="1">
    <citation type="journal article" date="2016" name="Nat. Commun.">
        <title>Thousands of microbial genomes shed light on interconnected biogeochemical processes in an aquifer system.</title>
        <authorList>
            <person name="Anantharaman K."/>
            <person name="Brown C.T."/>
            <person name="Hug L.A."/>
            <person name="Sharon I."/>
            <person name="Castelle C.J."/>
            <person name="Probst A.J."/>
            <person name="Thomas B.C."/>
            <person name="Singh A."/>
            <person name="Wilkins M.J."/>
            <person name="Karaoz U."/>
            <person name="Brodie E.L."/>
            <person name="Williams K.H."/>
            <person name="Hubbard S.S."/>
            <person name="Banfield J.F."/>
        </authorList>
    </citation>
    <scope>NUCLEOTIDE SEQUENCE [LARGE SCALE GENOMIC DNA]</scope>
</reference>
<proteinExistence type="predicted"/>
<name>A0A1F5N9P7_9BACT</name>
<gene>
    <name evidence="2" type="ORF">A2717_02335</name>
</gene>
<dbReference type="EMBL" id="MFEH01000001">
    <property type="protein sequence ID" value="OGE74355.1"/>
    <property type="molecule type" value="Genomic_DNA"/>
</dbReference>
<evidence type="ECO:0000313" key="3">
    <source>
        <dbReference type="Proteomes" id="UP000177610"/>
    </source>
</evidence>
<accession>A0A1F5N9P7</accession>
<protein>
    <submittedName>
        <fullName evidence="2">Uncharacterized protein</fullName>
    </submittedName>
</protein>
<dbReference type="AlphaFoldDB" id="A0A1F5N9P7"/>
<sequence length="113" mass="12485">MDLLFANRYCGRNCGNWYEVKKGGVMVWLGAVMVLGMVLVVVRLHANGNGWWAIGTWMVQSLVTSGTVAYAYGSDWRGSSEWYALGFLIIIAGEYIAWKAVTSWGNRLGLGNT</sequence>
<feature type="transmembrane region" description="Helical" evidence="1">
    <location>
        <begin position="51"/>
        <end position="70"/>
    </location>
</feature>
<dbReference type="STRING" id="1817821.A2717_02335"/>
<feature type="transmembrane region" description="Helical" evidence="1">
    <location>
        <begin position="25"/>
        <end position="44"/>
    </location>
</feature>
<keyword evidence="1" id="KW-0472">Membrane</keyword>
<keyword evidence="1" id="KW-1133">Transmembrane helix</keyword>
<keyword evidence="1" id="KW-0812">Transmembrane</keyword>
<feature type="transmembrane region" description="Helical" evidence="1">
    <location>
        <begin position="82"/>
        <end position="98"/>
    </location>
</feature>
<evidence type="ECO:0000313" key="2">
    <source>
        <dbReference type="EMBL" id="OGE74355.1"/>
    </source>
</evidence>
<evidence type="ECO:0000256" key="1">
    <source>
        <dbReference type="SAM" id="Phobius"/>
    </source>
</evidence>
<organism evidence="2 3">
    <name type="scientific">Candidatus Doudnabacteria bacterium RIFCSPHIGHO2_01_FULL_41_86</name>
    <dbReference type="NCBI Taxonomy" id="1817821"/>
    <lineage>
        <taxon>Bacteria</taxon>
        <taxon>Candidatus Doudnaibacteriota</taxon>
    </lineage>
</organism>
<dbReference type="Proteomes" id="UP000177610">
    <property type="component" value="Unassembled WGS sequence"/>
</dbReference>
<comment type="caution">
    <text evidence="2">The sequence shown here is derived from an EMBL/GenBank/DDBJ whole genome shotgun (WGS) entry which is preliminary data.</text>
</comment>